<keyword evidence="5" id="KW-0406">Ion transport</keyword>
<dbReference type="Gene3D" id="1.20.1530.20">
    <property type="match status" value="1"/>
</dbReference>
<keyword evidence="2" id="KW-0050">Antiport</keyword>
<keyword evidence="10" id="KW-1185">Reference proteome</keyword>
<feature type="transmembrane region" description="Helical" evidence="7">
    <location>
        <begin position="229"/>
        <end position="254"/>
    </location>
</feature>
<dbReference type="EMBL" id="NTFH01000007">
    <property type="protein sequence ID" value="PHQ15240.1"/>
    <property type="molecule type" value="Genomic_DNA"/>
</dbReference>
<reference evidence="9 10" key="1">
    <citation type="submission" date="2017-09" db="EMBL/GenBank/DDBJ databases">
        <title>The draft genome sequences of Marinobacter sp. PWS21.</title>
        <authorList>
            <person name="Cao J."/>
        </authorList>
    </citation>
    <scope>NUCLEOTIDE SEQUENCE [LARGE SCALE GENOMIC DNA]</scope>
    <source>
        <strain evidence="9 10">PWS21</strain>
    </source>
</reference>
<accession>A0A2G1ULE3</accession>
<dbReference type="Pfam" id="PF00999">
    <property type="entry name" value="Na_H_Exchanger"/>
    <property type="match status" value="1"/>
</dbReference>
<dbReference type="InterPro" id="IPR006153">
    <property type="entry name" value="Cation/H_exchanger_TM"/>
</dbReference>
<evidence type="ECO:0000256" key="6">
    <source>
        <dbReference type="ARBA" id="ARBA00023136"/>
    </source>
</evidence>
<evidence type="ECO:0000313" key="10">
    <source>
        <dbReference type="Proteomes" id="UP000231409"/>
    </source>
</evidence>
<keyword evidence="3 7" id="KW-0812">Transmembrane</keyword>
<dbReference type="PANTHER" id="PTHR43021">
    <property type="entry name" value="NA(+)/H(+) ANTIPORTER-RELATED"/>
    <property type="match status" value="1"/>
</dbReference>
<name>A0A2G1ULE3_9GAMM</name>
<dbReference type="InterPro" id="IPR038770">
    <property type="entry name" value="Na+/solute_symporter_sf"/>
</dbReference>
<proteinExistence type="predicted"/>
<gene>
    <name evidence="9" type="ORF">CLH61_08870</name>
</gene>
<keyword evidence="4 7" id="KW-1133">Transmembrane helix</keyword>
<protein>
    <submittedName>
        <fullName evidence="9">Sodium:proton exchanger</fullName>
    </submittedName>
</protein>
<keyword evidence="6 7" id="KW-0472">Membrane</keyword>
<dbReference type="Proteomes" id="UP000231409">
    <property type="component" value="Unassembled WGS sequence"/>
</dbReference>
<evidence type="ECO:0000256" key="2">
    <source>
        <dbReference type="ARBA" id="ARBA00022449"/>
    </source>
</evidence>
<dbReference type="AlphaFoldDB" id="A0A2G1ULE3"/>
<feature type="transmembrane region" description="Helical" evidence="7">
    <location>
        <begin position="148"/>
        <end position="174"/>
    </location>
</feature>
<evidence type="ECO:0000256" key="7">
    <source>
        <dbReference type="SAM" id="Phobius"/>
    </source>
</evidence>
<comment type="subcellular location">
    <subcellularLocation>
        <location evidence="1">Membrane</location>
        <topology evidence="1">Multi-pass membrane protein</topology>
    </subcellularLocation>
</comment>
<feature type="transmembrane region" description="Helical" evidence="7">
    <location>
        <begin position="57"/>
        <end position="74"/>
    </location>
</feature>
<dbReference type="PANTHER" id="PTHR43021:SF2">
    <property type="entry name" value="CATION_H+ EXCHANGER DOMAIN-CONTAINING PROTEIN"/>
    <property type="match status" value="1"/>
</dbReference>
<evidence type="ECO:0000313" key="9">
    <source>
        <dbReference type="EMBL" id="PHQ15240.1"/>
    </source>
</evidence>
<comment type="caution">
    <text evidence="9">The sequence shown here is derived from an EMBL/GenBank/DDBJ whole genome shotgun (WGS) entry which is preliminary data.</text>
</comment>
<dbReference type="RefSeq" id="WP_099614365.1">
    <property type="nucleotide sequence ID" value="NZ_KZ319370.1"/>
</dbReference>
<feature type="transmembrane region" description="Helical" evidence="7">
    <location>
        <begin position="89"/>
        <end position="110"/>
    </location>
</feature>
<organism evidence="9 10">
    <name type="scientific">Marinobacter profundi</name>
    <dbReference type="NCBI Taxonomy" id="2666256"/>
    <lineage>
        <taxon>Bacteria</taxon>
        <taxon>Pseudomonadati</taxon>
        <taxon>Pseudomonadota</taxon>
        <taxon>Gammaproteobacteria</taxon>
        <taxon>Pseudomonadales</taxon>
        <taxon>Marinobacteraceae</taxon>
        <taxon>Marinobacter</taxon>
    </lineage>
</organism>
<feature type="domain" description="Cation/H+ exchanger transmembrane" evidence="8">
    <location>
        <begin position="17"/>
        <end position="372"/>
    </location>
</feature>
<feature type="transmembrane region" description="Helical" evidence="7">
    <location>
        <begin position="186"/>
        <end position="209"/>
    </location>
</feature>
<keyword evidence="2" id="KW-0813">Transport</keyword>
<evidence type="ECO:0000256" key="5">
    <source>
        <dbReference type="ARBA" id="ARBA00023065"/>
    </source>
</evidence>
<evidence type="ECO:0000256" key="1">
    <source>
        <dbReference type="ARBA" id="ARBA00004141"/>
    </source>
</evidence>
<evidence type="ECO:0000256" key="3">
    <source>
        <dbReference type="ARBA" id="ARBA00022692"/>
    </source>
</evidence>
<dbReference type="GO" id="GO:0015297">
    <property type="term" value="F:antiporter activity"/>
    <property type="evidence" value="ECO:0007669"/>
    <property type="project" value="UniProtKB-KW"/>
</dbReference>
<sequence length="404" mass="41876">MQHATDLLLIGGTLLLALAAHGLGQKIHVPRVTLLLLLGALAGPDMLALLPEGSDQSFGFITQLTLAMVGFLLGERMSVRNLAEGREALIVSLAVTVGTAACVAVAVWLVTGSPAAALLLGAIATATAPAATLDVMREAGARGPLTRLVYQVVAIDDAWGAILFSLALVAAELLAGSSHNGTGEGLAQGFIEVGGSVLLGIVLGFPMAWLTGRLRPGEPMLLESAGFVFVAAGIAGLLELSYLLTCMTLGVVVANQARHHIRPFRSIEGISEPFLALFFFMAGYQLEWSLLPTLGMLGLAYVGARVAGRLVGGQIGGYLAGSNGHTRKRIGACLMPQAGVALGLALVATERLPELTYLLPLVIGATVIFELVGPPLTLVQLRHAGETGQGYEEEADGDDDDPRP</sequence>
<evidence type="ECO:0000256" key="4">
    <source>
        <dbReference type="ARBA" id="ARBA00022989"/>
    </source>
</evidence>
<evidence type="ECO:0000259" key="8">
    <source>
        <dbReference type="Pfam" id="PF00999"/>
    </source>
</evidence>
<dbReference type="GO" id="GO:0016020">
    <property type="term" value="C:membrane"/>
    <property type="evidence" value="ECO:0007669"/>
    <property type="project" value="UniProtKB-SubCell"/>
</dbReference>
<dbReference type="GO" id="GO:1902600">
    <property type="term" value="P:proton transmembrane transport"/>
    <property type="evidence" value="ECO:0007669"/>
    <property type="project" value="InterPro"/>
</dbReference>